<dbReference type="InterPro" id="IPR000160">
    <property type="entry name" value="GGDEF_dom"/>
</dbReference>
<proteinExistence type="predicted"/>
<dbReference type="InterPro" id="IPR043128">
    <property type="entry name" value="Rev_trsase/Diguanyl_cyclase"/>
</dbReference>
<evidence type="ECO:0000313" key="6">
    <source>
        <dbReference type="Proteomes" id="UP001524547"/>
    </source>
</evidence>
<dbReference type="PANTHER" id="PTHR45138:SF9">
    <property type="entry name" value="DIGUANYLATE CYCLASE DGCM-RELATED"/>
    <property type="match status" value="1"/>
</dbReference>
<feature type="domain" description="GGDEF" evidence="4">
    <location>
        <begin position="818"/>
        <end position="949"/>
    </location>
</feature>
<dbReference type="EMBL" id="JAMZEJ010000001">
    <property type="protein sequence ID" value="MCQ8239691.1"/>
    <property type="molecule type" value="Genomic_DNA"/>
</dbReference>
<evidence type="ECO:0000259" key="4">
    <source>
        <dbReference type="PROSITE" id="PS50887"/>
    </source>
</evidence>
<dbReference type="PROSITE" id="PS50887">
    <property type="entry name" value="GGDEF"/>
    <property type="match status" value="1"/>
</dbReference>
<dbReference type="Gene3D" id="2.130.10.10">
    <property type="entry name" value="YVTN repeat-like/Quinoprotein amine dehydrogenase"/>
    <property type="match status" value="3"/>
</dbReference>
<dbReference type="NCBIfam" id="TIGR00254">
    <property type="entry name" value="GGDEF"/>
    <property type="match status" value="1"/>
</dbReference>
<comment type="catalytic activity">
    <reaction evidence="2">
        <text>2 GTP = 3',3'-c-di-GMP + 2 diphosphate</text>
        <dbReference type="Rhea" id="RHEA:24898"/>
        <dbReference type="ChEBI" id="CHEBI:33019"/>
        <dbReference type="ChEBI" id="CHEBI:37565"/>
        <dbReference type="ChEBI" id="CHEBI:58805"/>
        <dbReference type="EC" id="2.7.7.65"/>
    </reaction>
</comment>
<keyword evidence="3" id="KW-1133">Transmembrane helix</keyword>
<dbReference type="SMART" id="SM00267">
    <property type="entry name" value="GGDEF"/>
    <property type="match status" value="1"/>
</dbReference>
<accession>A0ABT1VTL6</accession>
<dbReference type="Pfam" id="PF07495">
    <property type="entry name" value="Y_Y_Y"/>
    <property type="match status" value="1"/>
</dbReference>
<name>A0ABT1VTL6_9PROT</name>
<dbReference type="SUPFAM" id="SSF63829">
    <property type="entry name" value="Calcium-dependent phosphotriesterase"/>
    <property type="match status" value="2"/>
</dbReference>
<dbReference type="InterPro" id="IPR011110">
    <property type="entry name" value="Reg_prop"/>
</dbReference>
<dbReference type="InterPro" id="IPR050469">
    <property type="entry name" value="Diguanylate_Cyclase"/>
</dbReference>
<evidence type="ECO:0000313" key="5">
    <source>
        <dbReference type="EMBL" id="MCQ8239691.1"/>
    </source>
</evidence>
<feature type="transmembrane region" description="Helical" evidence="3">
    <location>
        <begin position="735"/>
        <end position="753"/>
    </location>
</feature>
<dbReference type="GO" id="GO:0052621">
    <property type="term" value="F:diguanylate cyclase activity"/>
    <property type="evidence" value="ECO:0007669"/>
    <property type="project" value="UniProtKB-EC"/>
</dbReference>
<protein>
    <recommendedName>
        <fullName evidence="1">diguanylate cyclase</fullName>
        <ecNumber evidence="1">2.7.7.65</ecNumber>
    </recommendedName>
</protein>
<keyword evidence="3" id="KW-0472">Membrane</keyword>
<keyword evidence="5" id="KW-0808">Transferase</keyword>
<dbReference type="CDD" id="cd01949">
    <property type="entry name" value="GGDEF"/>
    <property type="match status" value="1"/>
</dbReference>
<dbReference type="Pfam" id="PF07494">
    <property type="entry name" value="Reg_prop"/>
    <property type="match status" value="1"/>
</dbReference>
<keyword evidence="3" id="KW-0812">Transmembrane</keyword>
<dbReference type="InterPro" id="IPR029787">
    <property type="entry name" value="Nucleotide_cyclase"/>
</dbReference>
<sequence>MVAIGLLFALCQPAAAQRFTFDTFGYDQGLTNVALNCVKQGRDGFVLACTEHGLFIHNGRRFKNLDEKNGLPDGGQLWALAIDPAQRVFVAFSNAIYMSRTGLDPRSSPTRMQFRHFLAKKNVQMDTNREIVAWNGGAVVRSDGNLLFADPADGSVGLLGDRPGFSALAALGPHVRFLTGSGDRLWISLDDGRLCSIRTQGAVGCFDKRNNLPDQQWYGLLEATDGSLWARSDNIIVHLPAGQTRFEIDSIPGDPGRYLGHEDRLQIRELPDGRVITQGNDALLMLGDHRWTILDGPNGVPAATLSGLMIDVEGNLWLAVRGVGLARTIGTGFGNWLNFDHRDGLSDNVVWQIATASNQQAFIATEKGLDALDSAGDRPRIGVITTSSTYITLCDRLGRVWHATGGRGLYRSDPRDQTIRFFETPPVFSATQGPDGVLWFGTADGVYTIDSTQPESVPVRIPDIVGQVKAVAAENGSAWVLVHSSLWHVSRGRTQRISVNWGEPDFDPNEVALDGPGRLWVGGTTGHLLKLSLRGDHATVEARIGQPPLISTAVVSLFTDRRGWLWVGTDSGLSVFDGSRWTAANMGTGLIWNDINQGAITEGQDGSMWFGTSGGLSHLMSPRSLFDRRPPMLLITDATVGDKPAGTKRLAYGRQPLMLRFGTLNFMDRGAIRYRYRLDGLDEGWVETTIPEARYPFLPSGHHQFQVVAFNSLTGLSSPPCVLDLSMAFPWWRSWWFEALVPVCLLLAGYGVLRLRTRYLLFRQKQLQELIDLRTQEIRAAQAALLLQATRDSLTGLPNRAEIQRRLQEWLLPGPKAHTVCVGLLDLDHFKSINDRFGHLAGDDVLQEMGRRLAEHLDGNEVAGRYGGEEFVVLLAADGVHPLARWHRLKAILTDEPFLADGRELSVTCSVGISCGIPGESWQTVISRADKALYSAKARGRNRVVDADFLKAS</sequence>
<gene>
    <name evidence="5" type="ORF">NFI88_02405</name>
</gene>
<evidence type="ECO:0000256" key="1">
    <source>
        <dbReference type="ARBA" id="ARBA00012528"/>
    </source>
</evidence>
<dbReference type="InterPro" id="IPR015943">
    <property type="entry name" value="WD40/YVTN_repeat-like_dom_sf"/>
</dbReference>
<dbReference type="Pfam" id="PF00990">
    <property type="entry name" value="GGDEF"/>
    <property type="match status" value="1"/>
</dbReference>
<dbReference type="Gene3D" id="2.60.40.10">
    <property type="entry name" value="Immunoglobulins"/>
    <property type="match status" value="1"/>
</dbReference>
<organism evidence="5 6">
    <name type="scientific">Rhizosaccharibacter radicis</name>
    <dbReference type="NCBI Taxonomy" id="2782605"/>
    <lineage>
        <taxon>Bacteria</taxon>
        <taxon>Pseudomonadati</taxon>
        <taxon>Pseudomonadota</taxon>
        <taxon>Alphaproteobacteria</taxon>
        <taxon>Acetobacterales</taxon>
        <taxon>Acetobacteraceae</taxon>
        <taxon>Rhizosaccharibacter</taxon>
    </lineage>
</organism>
<dbReference type="Gene3D" id="3.30.70.270">
    <property type="match status" value="1"/>
</dbReference>
<keyword evidence="5" id="KW-0548">Nucleotidyltransferase</keyword>
<dbReference type="InterPro" id="IPR013783">
    <property type="entry name" value="Ig-like_fold"/>
</dbReference>
<dbReference type="InterPro" id="IPR011123">
    <property type="entry name" value="Y_Y_Y"/>
</dbReference>
<dbReference type="RefSeq" id="WP_422918422.1">
    <property type="nucleotide sequence ID" value="NZ_JAMZEJ010000001.1"/>
</dbReference>
<dbReference type="Proteomes" id="UP001524547">
    <property type="component" value="Unassembled WGS sequence"/>
</dbReference>
<keyword evidence="6" id="KW-1185">Reference proteome</keyword>
<dbReference type="EC" id="2.7.7.65" evidence="1"/>
<evidence type="ECO:0000256" key="3">
    <source>
        <dbReference type="SAM" id="Phobius"/>
    </source>
</evidence>
<reference evidence="5 6" key="1">
    <citation type="submission" date="2022-06" db="EMBL/GenBank/DDBJ databases">
        <title>Rhizosaccharibacter gen. nov. sp. nov. KSS12, endophytic bacteria isolated from sugarcane.</title>
        <authorList>
            <person name="Pitiwittayakul N."/>
        </authorList>
    </citation>
    <scope>NUCLEOTIDE SEQUENCE [LARGE SCALE GENOMIC DNA]</scope>
    <source>
        <strain evidence="5 6">KSS12</strain>
    </source>
</reference>
<evidence type="ECO:0000256" key="2">
    <source>
        <dbReference type="ARBA" id="ARBA00034247"/>
    </source>
</evidence>
<dbReference type="PANTHER" id="PTHR45138">
    <property type="entry name" value="REGULATORY COMPONENTS OF SENSORY TRANSDUCTION SYSTEM"/>
    <property type="match status" value="1"/>
</dbReference>
<comment type="caution">
    <text evidence="5">The sequence shown here is derived from an EMBL/GenBank/DDBJ whole genome shotgun (WGS) entry which is preliminary data.</text>
</comment>
<dbReference type="SUPFAM" id="SSF55073">
    <property type="entry name" value="Nucleotide cyclase"/>
    <property type="match status" value="1"/>
</dbReference>